<dbReference type="Gene3D" id="3.40.50.150">
    <property type="entry name" value="Vaccinia Virus protein VP39"/>
    <property type="match status" value="1"/>
</dbReference>
<name>A0A6J6KE81_9ZZZZ</name>
<evidence type="ECO:0000313" key="1">
    <source>
        <dbReference type="EMBL" id="CAB4646515.1"/>
    </source>
</evidence>
<proteinExistence type="predicted"/>
<dbReference type="AlphaFoldDB" id="A0A6J6KE81"/>
<dbReference type="InterPro" id="IPR029063">
    <property type="entry name" value="SAM-dependent_MTases_sf"/>
</dbReference>
<reference evidence="1" key="1">
    <citation type="submission" date="2020-05" db="EMBL/GenBank/DDBJ databases">
        <authorList>
            <person name="Chiriac C."/>
            <person name="Salcher M."/>
            <person name="Ghai R."/>
            <person name="Kavagutti S V."/>
        </authorList>
    </citation>
    <scope>NUCLEOTIDE SEQUENCE</scope>
</reference>
<gene>
    <name evidence="1" type="ORF">UFOPK2166_00566</name>
</gene>
<sequence length="267" mass="30455">MEYSREISEYVKQFKLDELLQQPVISSELGVFDTVNPEMTNPYLPDWVDLVRLHKIIRQRKATTILEFGCGYSTVVMAHALMLNDLDYGDFVRANLRRGNPFELHSVDDMPEFVDITRGRIPAKLAPYVTMSVTTVNMATFNDRICTEYAEIPNICPDFVYLDAPSQHSAKGSVNGISTAHPDRLPMGSDLLKMEHFFLPGTLFLVDGRTANARFLQSNLQRNWVHNHNSDSDIHTFELIEPPLGTLNKKQIEFCLGSKWLQRAGKY</sequence>
<organism evidence="1">
    <name type="scientific">freshwater metagenome</name>
    <dbReference type="NCBI Taxonomy" id="449393"/>
    <lineage>
        <taxon>unclassified sequences</taxon>
        <taxon>metagenomes</taxon>
        <taxon>ecological metagenomes</taxon>
    </lineage>
</organism>
<dbReference type="SUPFAM" id="SSF53335">
    <property type="entry name" value="S-adenosyl-L-methionine-dependent methyltransferases"/>
    <property type="match status" value="1"/>
</dbReference>
<protein>
    <submittedName>
        <fullName evidence="1">Unannotated protein</fullName>
    </submittedName>
</protein>
<accession>A0A6J6KE81</accession>
<dbReference type="EMBL" id="CAEZWB010000056">
    <property type="protein sequence ID" value="CAB4646515.1"/>
    <property type="molecule type" value="Genomic_DNA"/>
</dbReference>